<name>K9FM16_PEND2</name>
<accession>K9FM16</accession>
<proteinExistence type="predicted"/>
<sequence length="64" mass="7466">MYRNPPNVEKACEEREEDKDGFKKPLRCFPLPTPFCCSDDRDHAMPMTKKHFNAPARAIQSNRV</sequence>
<protein>
    <submittedName>
        <fullName evidence="1">Uncharacterized protein</fullName>
    </submittedName>
</protein>
<organism evidence="1 2">
    <name type="scientific">Penicillium digitatum (strain PHI26 / CECT 20796)</name>
    <name type="common">Green mold</name>
    <dbReference type="NCBI Taxonomy" id="1170229"/>
    <lineage>
        <taxon>Eukaryota</taxon>
        <taxon>Fungi</taxon>
        <taxon>Dikarya</taxon>
        <taxon>Ascomycota</taxon>
        <taxon>Pezizomycotina</taxon>
        <taxon>Eurotiomycetes</taxon>
        <taxon>Eurotiomycetidae</taxon>
        <taxon>Eurotiales</taxon>
        <taxon>Aspergillaceae</taxon>
        <taxon>Penicillium</taxon>
    </lineage>
</organism>
<dbReference type="InParanoid" id="K9FM16"/>
<keyword evidence="2" id="KW-1185">Reference proteome</keyword>
<dbReference type="AlphaFoldDB" id="K9FM16"/>
<dbReference type="HOGENOM" id="CLU_2868372_0_0_1"/>
<comment type="caution">
    <text evidence="1">The sequence shown here is derived from an EMBL/GenBank/DDBJ whole genome shotgun (WGS) entry which is preliminary data.</text>
</comment>
<dbReference type="EMBL" id="AKCT01000244">
    <property type="protein sequence ID" value="EKV09327.1"/>
    <property type="molecule type" value="Genomic_DNA"/>
</dbReference>
<reference evidence="2" key="1">
    <citation type="journal article" date="2012" name="BMC Genomics">
        <title>Genome sequence of the necrotrophic fungus Penicillium digitatum, the main postharvest pathogen of citrus.</title>
        <authorList>
            <person name="Marcet-Houben M."/>
            <person name="Ballester A.-R."/>
            <person name="de la Fuente B."/>
            <person name="Harries E."/>
            <person name="Marcos J.F."/>
            <person name="Gonzalez-Candelas L."/>
            <person name="Gabaldon T."/>
        </authorList>
    </citation>
    <scope>NUCLEOTIDE SEQUENCE [LARGE SCALE GENOMIC DNA]</scope>
    <source>
        <strain evidence="2">PHI26 / CECT 20796</strain>
    </source>
</reference>
<dbReference type="Proteomes" id="UP000009882">
    <property type="component" value="Unassembled WGS sequence"/>
</dbReference>
<evidence type="ECO:0000313" key="2">
    <source>
        <dbReference type="Proteomes" id="UP000009882"/>
    </source>
</evidence>
<gene>
    <name evidence="1" type="ORF">PDIG_62770</name>
</gene>
<dbReference type="OrthoDB" id="10483147at2759"/>
<evidence type="ECO:0000313" key="1">
    <source>
        <dbReference type="EMBL" id="EKV09327.1"/>
    </source>
</evidence>